<dbReference type="InterPro" id="IPR036314">
    <property type="entry name" value="SOD_C_sf"/>
</dbReference>
<dbReference type="Gene3D" id="3.55.40.20">
    <property type="entry name" value="Iron/manganese superoxide dismutase, C-terminal domain"/>
    <property type="match status" value="1"/>
</dbReference>
<dbReference type="Proteomes" id="UP000501346">
    <property type="component" value="Chromosome ScIV"/>
</dbReference>
<comment type="function">
    <text evidence="1">Component of the mitochondrial ribosome (mitoribosome), a dedicated translation machinery responsible for the synthesis of mitochondrial genome-encoded proteins, including at least some of the essential transmembrane subunits of the mitochondrial respiratory chain. The mitoribosomes are attached to the mitochondrial inner membrane and translation products are cotranslationally integrated into the membrane.</text>
</comment>
<dbReference type="Pfam" id="PF02777">
    <property type="entry name" value="Sod_Fe_C"/>
    <property type="match status" value="1"/>
</dbReference>
<evidence type="ECO:0000259" key="2">
    <source>
        <dbReference type="Pfam" id="PF02777"/>
    </source>
</evidence>
<dbReference type="GO" id="GO:0005737">
    <property type="term" value="C:cytoplasm"/>
    <property type="evidence" value="ECO:0007669"/>
    <property type="project" value="TreeGrafter"/>
</dbReference>
<dbReference type="SUPFAM" id="SSF54719">
    <property type="entry name" value="Fe,Mn superoxide dismutase (SOD), C-terminal domain"/>
    <property type="match status" value="1"/>
</dbReference>
<gene>
    <name evidence="3" type="primary">MRP1_1</name>
    <name evidence="3" type="ORF">GRS66_001076</name>
</gene>
<name>A0A6C1DPP0_SACPS</name>
<protein>
    <submittedName>
        <fullName evidence="3">Mitochondrial ribosomal small subunit component</fullName>
    </submittedName>
</protein>
<dbReference type="InterPro" id="IPR019832">
    <property type="entry name" value="Mn/Fe_SOD_C"/>
</dbReference>
<dbReference type="PANTHER" id="PTHR43595">
    <property type="entry name" value="37S RIBOSOMAL PROTEIN S26, MITOCHONDRIAL"/>
    <property type="match status" value="1"/>
</dbReference>
<organism evidence="3 4">
    <name type="scientific">Saccharomyces pastorianus</name>
    <name type="common">Lager yeast</name>
    <name type="synonym">Saccharomyces cerevisiae x Saccharomyces eubayanus</name>
    <dbReference type="NCBI Taxonomy" id="27292"/>
    <lineage>
        <taxon>Eukaryota</taxon>
        <taxon>Fungi</taxon>
        <taxon>Dikarya</taxon>
        <taxon>Ascomycota</taxon>
        <taxon>Saccharomycotina</taxon>
        <taxon>Saccharomycetes</taxon>
        <taxon>Saccharomycetales</taxon>
        <taxon>Saccharomycetaceae</taxon>
        <taxon>Saccharomyces</taxon>
    </lineage>
</organism>
<evidence type="ECO:0000313" key="3">
    <source>
        <dbReference type="EMBL" id="QID78849.1"/>
    </source>
</evidence>
<feature type="domain" description="Manganese/iron superoxide dismutase C-terminal" evidence="2">
    <location>
        <begin position="252"/>
        <end position="308"/>
    </location>
</feature>
<dbReference type="OrthoDB" id="275227at2759"/>
<accession>A0A6C1DPP0</accession>
<evidence type="ECO:0000256" key="1">
    <source>
        <dbReference type="ARBA" id="ARBA00037226"/>
    </source>
</evidence>
<reference evidence="3 4" key="1">
    <citation type="journal article" date="2019" name="BMC Genomics">
        <title>Chromosome level assembly and comparative genome analysis confirm lager-brewing yeasts originated from a single hybridization.</title>
        <authorList>
            <person name="Salazar A.N."/>
            <person name="Gorter de Vries A.R."/>
            <person name="van den Broek M."/>
            <person name="Brouwers N."/>
            <person name="de la Torre Cortes P."/>
            <person name="Kuijpers N.G.A."/>
            <person name="Daran J.G."/>
            <person name="Abeel T."/>
        </authorList>
    </citation>
    <scope>NUCLEOTIDE SEQUENCE [LARGE SCALE GENOMIC DNA]</scope>
    <source>
        <strain evidence="3 4">CBS 1483</strain>
    </source>
</reference>
<sequence length="321" mass="36731">MLRFTGARAIRKYSTRYALEHLKEGAPLKGLFSTEGLQKAWFDRVKYLDAKLNDCTNEAQQKPLETLIHENSKSASKKHIVNYASSLYNLKFSMSSLQGCIRTPPEECPRLGPEALLQTPDFNRTISNEPLTTGNERLQAALISSFGSLMEFRTLLINSNLAISGDGFTWLVARRQLDKRAMRNEMPNRDIEYDKLFILNTYNAGTPFNFSTSGVMNELNNQYTNMEKQRAKEAGNLEDSEMTAKQAKTKFIYETQQKGFSGKEVSYIPLLAIDASPKTWLTDYGVFGKREYLERVWDSIEWKIVESRLPQRTKIQAFNTL</sequence>
<dbReference type="AlphaFoldDB" id="A0A6C1DPP0"/>
<evidence type="ECO:0000313" key="4">
    <source>
        <dbReference type="Proteomes" id="UP000501346"/>
    </source>
</evidence>
<dbReference type="EMBL" id="CP048985">
    <property type="protein sequence ID" value="QID78849.1"/>
    <property type="molecule type" value="Genomic_DNA"/>
</dbReference>
<keyword evidence="4" id="KW-1185">Reference proteome</keyword>
<proteinExistence type="predicted"/>
<dbReference type="PANTHER" id="PTHR43595:SF1">
    <property type="entry name" value="SMALL RIBOSOMAL SUBUNIT PROTEIN MS43"/>
    <property type="match status" value="1"/>
</dbReference>